<keyword evidence="3" id="KW-1185">Reference proteome</keyword>
<reference evidence="1 3" key="1">
    <citation type="submission" date="2023-07" db="EMBL/GenBank/DDBJ databases">
        <title>Sorghum-associated microbial communities from plants grown in Nebraska, USA.</title>
        <authorList>
            <person name="Schachtman D."/>
        </authorList>
    </citation>
    <scope>NUCLEOTIDE SEQUENCE</scope>
    <source>
        <strain evidence="2 3">BE105</strain>
        <strain evidence="1">BE69</strain>
    </source>
</reference>
<proteinExistence type="predicted"/>
<evidence type="ECO:0000313" key="4">
    <source>
        <dbReference type="Proteomes" id="UP001253458"/>
    </source>
</evidence>
<dbReference type="EMBL" id="JAVDTS010000005">
    <property type="protein sequence ID" value="MDR6838698.1"/>
    <property type="molecule type" value="Genomic_DNA"/>
</dbReference>
<dbReference type="RefSeq" id="WP_209819959.1">
    <property type="nucleotide sequence ID" value="NZ_JAVDTL010000004.1"/>
</dbReference>
<dbReference type="Proteomes" id="UP001249076">
    <property type="component" value="Unassembled WGS sequence"/>
</dbReference>
<gene>
    <name evidence="1" type="ORF">J2W88_002757</name>
    <name evidence="2" type="ORF">J2W93_003545</name>
</gene>
<evidence type="ECO:0000313" key="1">
    <source>
        <dbReference type="EMBL" id="MDR6767476.1"/>
    </source>
</evidence>
<evidence type="ECO:0000313" key="3">
    <source>
        <dbReference type="Proteomes" id="UP001249076"/>
    </source>
</evidence>
<protein>
    <submittedName>
        <fullName evidence="1">Uncharacterized protein</fullName>
    </submittedName>
</protein>
<name>A0AAJ2F194_ACIDE</name>
<dbReference type="AlphaFoldDB" id="A0AAJ2F194"/>
<dbReference type="Proteomes" id="UP001253458">
    <property type="component" value="Unassembled WGS sequence"/>
</dbReference>
<accession>A0AAJ2F194</accession>
<dbReference type="EMBL" id="JAVDTL010000004">
    <property type="protein sequence ID" value="MDR6767476.1"/>
    <property type="molecule type" value="Genomic_DNA"/>
</dbReference>
<organism evidence="1 4">
    <name type="scientific">Acidovorax delafieldii</name>
    <name type="common">Pseudomonas delafieldii</name>
    <dbReference type="NCBI Taxonomy" id="47920"/>
    <lineage>
        <taxon>Bacteria</taxon>
        <taxon>Pseudomonadati</taxon>
        <taxon>Pseudomonadota</taxon>
        <taxon>Betaproteobacteria</taxon>
        <taxon>Burkholderiales</taxon>
        <taxon>Comamonadaceae</taxon>
        <taxon>Acidovorax</taxon>
    </lineage>
</organism>
<comment type="caution">
    <text evidence="1">The sequence shown here is derived from an EMBL/GenBank/DDBJ whole genome shotgun (WGS) entry which is preliminary data.</text>
</comment>
<evidence type="ECO:0000313" key="2">
    <source>
        <dbReference type="EMBL" id="MDR6838698.1"/>
    </source>
</evidence>
<sequence>MSTPKFIKKLAVLVAIEATVGTIVVPVAADAIEVSDVTLTPIEGDEVDQGVIRPYFGASETALVTLYRKIAFSVGFAGVAVPGDLPGWTTLMRACAASVTNTPAPGPGAGTVFAPVTDGVESVSIYATVDGMLYKMAGARANVKAQVDAKQIPKWQYEFTGSFLPVVDVGAMPAVNYSKFLRPLGVNKLNTSLVLDGFAAACNSFAFDFGNQVVKQDLMNVDTTEITGRASTGSVTFRNTSVATKNWIEMAREGVKVPLLLTHGRVVSNPADTSNTVVISAPLAQIGKPTFSEQDGIQMITVPLRYIPTNAGNDEWAITA</sequence>